<evidence type="ECO:0000256" key="4">
    <source>
        <dbReference type="ARBA" id="ARBA00022825"/>
    </source>
</evidence>
<dbReference type="PANTHER" id="PTHR20842:SF0">
    <property type="entry name" value="ALPHA-ASPARTYL DIPEPTIDASE"/>
    <property type="match status" value="1"/>
</dbReference>
<evidence type="ECO:0000256" key="3">
    <source>
        <dbReference type="ARBA" id="ARBA00022801"/>
    </source>
</evidence>
<dbReference type="GO" id="GO:0006508">
    <property type="term" value="P:proteolysis"/>
    <property type="evidence" value="ECO:0007669"/>
    <property type="project" value="UniProtKB-KW"/>
</dbReference>
<dbReference type="GO" id="GO:0008236">
    <property type="term" value="F:serine-type peptidase activity"/>
    <property type="evidence" value="ECO:0007669"/>
    <property type="project" value="UniProtKB-KW"/>
</dbReference>
<gene>
    <name evidence="5" type="ORF">CHH67_11770</name>
</gene>
<dbReference type="Proteomes" id="UP000215596">
    <property type="component" value="Unassembled WGS sequence"/>
</dbReference>
<evidence type="ECO:0000256" key="2">
    <source>
        <dbReference type="ARBA" id="ARBA00022670"/>
    </source>
</evidence>
<dbReference type="PANTHER" id="PTHR20842">
    <property type="entry name" value="PROTEASE S51 ALPHA-ASPARTYL DIPEPTIDASE"/>
    <property type="match status" value="1"/>
</dbReference>
<reference evidence="5 6" key="1">
    <citation type="submission" date="2017-07" db="EMBL/GenBank/DDBJ databases">
        <title>Isolation and whole genome analysis of endospore-forming bacteria from heroin.</title>
        <authorList>
            <person name="Kalinowski J."/>
            <person name="Ahrens B."/>
            <person name="Al-Dilaimi A."/>
            <person name="Winkler A."/>
            <person name="Wibberg D."/>
            <person name="Schleenbecker U."/>
            <person name="Ruckert C."/>
            <person name="Wolfel R."/>
            <person name="Grass G."/>
        </authorList>
    </citation>
    <scope>NUCLEOTIDE SEQUENCE [LARGE SCALE GENOMIC DNA]</scope>
    <source>
        <strain evidence="5 6">7537-G1</strain>
    </source>
</reference>
<dbReference type="CDD" id="cd03146">
    <property type="entry name" value="GAT1_Peptidase_E"/>
    <property type="match status" value="1"/>
</dbReference>
<evidence type="ECO:0000313" key="5">
    <source>
        <dbReference type="EMBL" id="PAD76593.1"/>
    </source>
</evidence>
<evidence type="ECO:0000313" key="6">
    <source>
        <dbReference type="Proteomes" id="UP000215596"/>
    </source>
</evidence>
<sequence length="318" mass="35547">MMEIRRSNFMNIPRLFVILDVAELSITDFILSVDGTGYILWLWGCVRFRIDSACPRVNITYCIMKVRTIRMGTMIAIGGGELNKSETLAIDQYIVQSAGKKEPKALFIPTASYEAQGYIEAFQRVYGEQLGCQTDILYLLDGATTPAEMQSKIMSSDLVYVGGGVTKMMLSVWREHGVDQALKEAYEAGVVLSGLSAGAICWFSEAYGSEMNTEDAQEQQERQCLQGLGLIPAAFCPHYNEEEYRSRFDQWMLSGGEPSIGIGLDNHCALVVRGTEFKVIRSAPHAGAYRLYSDDRGLHKQRLDQEQFADIEELLRIG</sequence>
<dbReference type="Gene3D" id="3.40.50.880">
    <property type="match status" value="1"/>
</dbReference>
<evidence type="ECO:0000256" key="1">
    <source>
        <dbReference type="ARBA" id="ARBA00006534"/>
    </source>
</evidence>
<dbReference type="EMBL" id="NPBY01000036">
    <property type="protein sequence ID" value="PAD76593.1"/>
    <property type="molecule type" value="Genomic_DNA"/>
</dbReference>
<comment type="similarity">
    <text evidence="1">Belongs to the peptidase S51 family.</text>
</comment>
<comment type="caution">
    <text evidence="5">The sequence shown here is derived from an EMBL/GenBank/DDBJ whole genome shotgun (WGS) entry which is preliminary data.</text>
</comment>
<dbReference type="OrthoDB" id="9778515at2"/>
<keyword evidence="4" id="KW-0720">Serine protease</keyword>
<dbReference type="InterPro" id="IPR005320">
    <property type="entry name" value="Peptidase_S51"/>
</dbReference>
<keyword evidence="3" id="KW-0378">Hydrolase</keyword>
<protein>
    <recommendedName>
        <fullName evidence="7">Peptidase E</fullName>
    </recommendedName>
</protein>
<dbReference type="InterPro" id="IPR029062">
    <property type="entry name" value="Class_I_gatase-like"/>
</dbReference>
<organism evidence="5 6">
    <name type="scientific">Paenibacillus campinasensis</name>
    <dbReference type="NCBI Taxonomy" id="66347"/>
    <lineage>
        <taxon>Bacteria</taxon>
        <taxon>Bacillati</taxon>
        <taxon>Bacillota</taxon>
        <taxon>Bacilli</taxon>
        <taxon>Bacillales</taxon>
        <taxon>Paenibacillaceae</taxon>
        <taxon>Paenibacillus</taxon>
    </lineage>
</organism>
<dbReference type="Pfam" id="PF03575">
    <property type="entry name" value="Peptidase_S51"/>
    <property type="match status" value="1"/>
</dbReference>
<name>A0A268ETY1_9BACL</name>
<proteinExistence type="inferred from homology"/>
<dbReference type="AlphaFoldDB" id="A0A268ETY1"/>
<dbReference type="SUPFAM" id="SSF52317">
    <property type="entry name" value="Class I glutamine amidotransferase-like"/>
    <property type="match status" value="1"/>
</dbReference>
<keyword evidence="2" id="KW-0645">Protease</keyword>
<accession>A0A268ETY1</accession>
<evidence type="ECO:0008006" key="7">
    <source>
        <dbReference type="Google" id="ProtNLM"/>
    </source>
</evidence>